<evidence type="ECO:0000313" key="10">
    <source>
        <dbReference type="Proteomes" id="UP000280073"/>
    </source>
</evidence>
<accession>A0A090C284</accession>
<protein>
    <submittedName>
        <fullName evidence="5">Uncharacterized protein</fullName>
    </submittedName>
</protein>
<reference evidence="2 8" key="1">
    <citation type="journal article" date="2015" name="J. Bacteriol.">
        <title>Resources for Genetic and Genomic Analysis of Emerging Pathogen Acinetobacter baumannii.</title>
        <authorList>
            <person name="Gallagher L.A."/>
            <person name="Ramage E."/>
            <person name="Weiss E.J."/>
            <person name="Radey M."/>
            <person name="Hayden H.S."/>
            <person name="Held K.G."/>
            <person name="Huse H.K."/>
            <person name="Zurawski D.V."/>
            <person name="Brittnacher M.J."/>
            <person name="Manoil C."/>
        </authorList>
    </citation>
    <scope>NUCLEOTIDE SEQUENCE [LARGE SCALE GENOMIC DNA]</scope>
    <source>
        <strain evidence="2 8">AB5075-UW</strain>
    </source>
</reference>
<dbReference type="Proteomes" id="UP000664966">
    <property type="component" value="Chromosome"/>
</dbReference>
<dbReference type="PATRIC" id="fig|470.1314.peg.2456"/>
<organism evidence="5 9">
    <name type="scientific">Acinetobacter baumannii</name>
    <dbReference type="NCBI Taxonomy" id="470"/>
    <lineage>
        <taxon>Bacteria</taxon>
        <taxon>Pseudomonadati</taxon>
        <taxon>Pseudomonadota</taxon>
        <taxon>Gammaproteobacteria</taxon>
        <taxon>Moraxellales</taxon>
        <taxon>Moraxellaceae</taxon>
        <taxon>Acinetobacter</taxon>
        <taxon>Acinetobacter calcoaceticus/baumannii complex</taxon>
    </lineage>
</organism>
<dbReference type="EMBL" id="JAAGTY010000002">
    <property type="protein sequence ID" value="NDW39979.1"/>
    <property type="molecule type" value="Genomic_DNA"/>
</dbReference>
<dbReference type="EMBL" id="WPIP01000059">
    <property type="protein sequence ID" value="MVM91825.1"/>
    <property type="molecule type" value="Genomic_DNA"/>
</dbReference>
<dbReference type="Proteomes" id="UP000470018">
    <property type="component" value="Unassembled WGS sequence"/>
</dbReference>
<evidence type="ECO:0000313" key="3">
    <source>
        <dbReference type="EMBL" id="MVM91825.1"/>
    </source>
</evidence>
<dbReference type="Proteomes" id="UP000280073">
    <property type="component" value="Unassembled WGS sequence"/>
</dbReference>
<reference evidence="7 10" key="4">
    <citation type="submission" date="2018-10" db="EMBL/GenBank/DDBJ databases">
        <title>GWAS and RNA-Seq identify cryptic mechanisms of antimicrobial resistance in Acinetobacter baumannii.</title>
        <authorList>
            <person name="Sahl J.W."/>
        </authorList>
    </citation>
    <scope>NUCLEOTIDE SEQUENCE [LARGE SCALE GENOMIC DNA]</scope>
    <source>
        <strain evidence="7 10">TG28175</strain>
    </source>
</reference>
<reference evidence="8" key="2">
    <citation type="submission" date="2015-03" db="EMBL/GenBank/DDBJ databases">
        <authorList>
            <person name="Gallagher L.A."/>
            <person name="Hayden H.S."/>
            <person name="Weiss E.J."/>
            <person name="Hager K.R."/>
            <person name="Ramage E."/>
            <person name="Radey M.R."/>
            <person name="Bydalek R."/>
            <person name="Manoil C."/>
            <person name="Miller S.I."/>
            <person name="Brittnacher M.J."/>
        </authorList>
    </citation>
    <scope>NUCLEOTIDE SEQUENCE [LARGE SCALE GENOMIC DNA]</scope>
    <source>
        <strain evidence="8">AB5075-UW</strain>
    </source>
</reference>
<feature type="chain" id="PRO_5015029777" evidence="1">
    <location>
        <begin position="20"/>
        <end position="137"/>
    </location>
</feature>
<proteinExistence type="predicted"/>
<reference evidence="3 11" key="5">
    <citation type="submission" date="2019-11" db="EMBL/GenBank/DDBJ databases">
        <title>Multidrug-resistant Acinetobacter baumannii moving toward extensively drug-resistant over fifteen years in South of Brazil.</title>
        <authorList>
            <person name="Fedrigo N.H."/>
            <person name="Cerdeira L."/>
            <person name="Fuga B."/>
            <person name="Marini P.V.B."/>
            <person name="Shinohara D.R."/>
            <person name="Carrara-Marroni F.E."/>
            <person name="Lincopan N."/>
            <person name="Tognim M.C.B."/>
        </authorList>
    </citation>
    <scope>NUCLEOTIDE SEQUENCE [LARGE SCALE GENOMIC DNA]</scope>
    <source>
        <strain evidence="3 11">Ac576</strain>
    </source>
</reference>
<dbReference type="Proteomes" id="UP000197394">
    <property type="component" value="Unassembled WGS sequence"/>
</dbReference>
<reference evidence="4 12" key="6">
    <citation type="submission" date="2020-02" db="EMBL/GenBank/DDBJ databases">
        <title>Whole genome shot-gun sequencing of clinical Carbapenem resistant A. baumannii.</title>
        <authorList>
            <person name="Veeraraghavan B."/>
            <person name="Mathur P."/>
            <person name="Vijayakumar S."/>
            <person name="Vasudevan K."/>
            <person name="Lincy M."/>
            <person name="Kirubananthan A."/>
        </authorList>
    </citation>
    <scope>NUCLEOTIDE SEQUENCE [LARGE SCALE GENOMIC DNA]</scope>
    <source>
        <strain evidence="4 12">SP816</strain>
    </source>
</reference>
<evidence type="ECO:0000313" key="5">
    <source>
        <dbReference type="EMBL" id="OWK67537.1"/>
    </source>
</evidence>
<dbReference type="EMBL" id="NGKM01000003">
    <property type="protein sequence ID" value="OWK67537.1"/>
    <property type="molecule type" value="Genomic_DNA"/>
</dbReference>
<reference evidence="5 9" key="3">
    <citation type="submission" date="2017-05" db="EMBL/GenBank/DDBJ databases">
        <title>Draft genome sequence of MDR A. baumannii AB360.</title>
        <authorList>
            <person name="Wareham D.W."/>
            <person name="Bean D.C."/>
        </authorList>
    </citation>
    <scope>NUCLEOTIDE SEQUENCE [LARGE SCALE GENOMIC DNA]</scope>
    <source>
        <strain evidence="5 9">AB360</strain>
    </source>
</reference>
<dbReference type="RefSeq" id="WP_000732630.1">
    <property type="nucleotide sequence ID" value="NZ_AP014649.1"/>
</dbReference>
<evidence type="ECO:0000313" key="9">
    <source>
        <dbReference type="Proteomes" id="UP000197394"/>
    </source>
</evidence>
<gene>
    <name evidence="2" type="ORF">ABUW_3330</name>
    <name evidence="5" type="ORF">CBE85_04380</name>
    <name evidence="7" type="ORF">EA686_15675</name>
    <name evidence="4" type="ORF">G3N53_02755</name>
    <name evidence="3" type="ORF">GNY86_09865</name>
    <name evidence="6" type="ORF">J6E47_16615</name>
</gene>
<feature type="signal peptide" evidence="1">
    <location>
        <begin position="1"/>
        <end position="19"/>
    </location>
</feature>
<keyword evidence="1" id="KW-0732">Signal</keyword>
<evidence type="ECO:0000313" key="6">
    <source>
        <dbReference type="EMBL" id="QTK42991.1"/>
    </source>
</evidence>
<dbReference type="Proteomes" id="UP000439424">
    <property type="component" value="Unassembled WGS sequence"/>
</dbReference>
<evidence type="ECO:0000313" key="4">
    <source>
        <dbReference type="EMBL" id="NDW39979.1"/>
    </source>
</evidence>
<evidence type="ECO:0000313" key="12">
    <source>
        <dbReference type="Proteomes" id="UP000470018"/>
    </source>
</evidence>
<reference evidence="6" key="7">
    <citation type="submission" date="2021-03" db="EMBL/GenBank/DDBJ databases">
        <title>Complete genome sequencing of Acinetobacter baumannii.</title>
        <authorList>
            <person name="Yadav B."/>
            <person name="Makwana N."/>
            <person name="Kharat A.S."/>
            <person name="Veeraraghavan B."/>
            <person name="Vijayakumar S."/>
            <person name="Priya M."/>
        </authorList>
    </citation>
    <scope>NUCLEOTIDE SEQUENCE</scope>
    <source>
        <strain evidence="6">KSK6</strain>
    </source>
</reference>
<sequence length="137" mass="15096">MKKLFLGIGLAFVSISTYALDLKPHEIPAYLIEQVGYSGPVTCTYKTVLVNGTRRTFKASMFNECEQILAIGSVGTSSYNTVARIPYTTSRTFVTFIGVKPRKMGRIYILGRSDPCDPGLNHVPQAVADCKNKQRGK</sequence>
<dbReference type="AlphaFoldDB" id="A0A090C284"/>
<dbReference type="EMBL" id="CP072270">
    <property type="protein sequence ID" value="QTK42991.1"/>
    <property type="molecule type" value="Genomic_DNA"/>
</dbReference>
<evidence type="ECO:0000313" key="8">
    <source>
        <dbReference type="Proteomes" id="UP000032746"/>
    </source>
</evidence>
<evidence type="ECO:0000256" key="1">
    <source>
        <dbReference type="SAM" id="SignalP"/>
    </source>
</evidence>
<evidence type="ECO:0000313" key="7">
    <source>
        <dbReference type="EMBL" id="RSR51770.1"/>
    </source>
</evidence>
<dbReference type="EMBL" id="CP008706">
    <property type="protein sequence ID" value="AKA33026.1"/>
    <property type="molecule type" value="Genomic_DNA"/>
</dbReference>
<evidence type="ECO:0000313" key="2">
    <source>
        <dbReference type="EMBL" id="AKA33026.1"/>
    </source>
</evidence>
<dbReference type="EMBL" id="RFDI01000894">
    <property type="protein sequence ID" value="RSR51770.1"/>
    <property type="molecule type" value="Genomic_DNA"/>
</dbReference>
<evidence type="ECO:0000313" key="11">
    <source>
        <dbReference type="Proteomes" id="UP000439424"/>
    </source>
</evidence>
<dbReference type="Proteomes" id="UP000032746">
    <property type="component" value="Chromosome"/>
</dbReference>
<name>A0A090C284_ACIBA</name>